<feature type="domain" description="Capsid protein VP4 dicistrovirus" evidence="6">
    <location>
        <begin position="280"/>
        <end position="330"/>
    </location>
</feature>
<evidence type="ECO:0000259" key="6">
    <source>
        <dbReference type="Pfam" id="PF11492"/>
    </source>
</evidence>
<evidence type="ECO:0000259" key="5">
    <source>
        <dbReference type="Pfam" id="PF08762"/>
    </source>
</evidence>
<evidence type="ECO:0000259" key="4">
    <source>
        <dbReference type="Pfam" id="PF00073"/>
    </source>
</evidence>
<dbReference type="Pfam" id="PF11492">
    <property type="entry name" value="Dicistro_VP4"/>
    <property type="match status" value="1"/>
</dbReference>
<dbReference type="CDD" id="cd00205">
    <property type="entry name" value="rhv_like"/>
    <property type="match status" value="2"/>
</dbReference>
<sequence length="889" mass="99815">MDDASNIETSRISTQTPISLMGKEEKMHTIESFAMRPMEIGNFTLSTTTEANKNIFKYEFLSLLNNTNVKGKFDGFRYFRADIQVQVYYNAQPFQQAALLGYYIPYQGDNQAWSQKHDLTSKTACLSESVLLEDQEPLVLNIPFNHPHGFIDLVDPEHCDLGQFNLDVYSPLESNIASDTISITIFAHFINIKLYGPTDEERHVELEAQMGCHSIDENSRKAKNIKDVVNKLHDSMLNKPILKHVAWPVSRLVGSFVWLISMCLPVKKLDLEPQMGEAEEQEKVGIVTKVSGVVKEVSSALSNVPVVGVVAKPISWVSAAINKVASLFGWSKPISVHTTGVFKPSPARYMANYNGVDTSNNMGLDADNQVGSYAFFGKEDPLDFNNIVTRPNFITSHVWKTSQDNYTKLFSVDISPTAGWSILQDTNTTADKYAANIVRSFTQLNFVAQFFKYWRGNVVIQLKCVKTKFHSGRLLITWRPGSKVTSSNPKVPMTYSIVWELAKKKSIAFEIPYLNPKPWLFVENPTEKITPSDRPWKNGVLEVFVLNKLVASSDAIKSEVKILVEICGGKDFSFAVPVNPVLFPTAMGSVLRIDPPPTRRRRVQRDLDATLGDDDLDLEPQIGIDSELVPFIPEGTVDVGIEPEKMSIGEKIVSFRQLIKRFSWFQLAGARYKEEYLNPALNDIRNVNIYKFPDDGTTEPMKVCDFDYANVSYESPQATGQAEGGTPAITQKFPFTTDLLTNVCSIFAYTRGSIRIKFVSVIKNTSETWKHSLAVCHLVNSNGANLKSIELKRGMAAMNHRAASVLVAEDVEEIGEVQFPYYSDVVYMPKHWANFGKYNQDFGRIVVNTPIDANTVDFMMWRAAGDDFDCAFLMGVPQMQYVDTTLVKL</sequence>
<dbReference type="Pfam" id="PF08762">
    <property type="entry name" value="CRPV_capsid"/>
    <property type="match status" value="1"/>
</dbReference>
<dbReference type="GO" id="GO:0005198">
    <property type="term" value="F:structural molecule activity"/>
    <property type="evidence" value="ECO:0007669"/>
    <property type="project" value="InterPro"/>
</dbReference>
<dbReference type="InterPro" id="IPR001676">
    <property type="entry name" value="Picornavirus_capsid"/>
</dbReference>
<gene>
    <name evidence="7" type="ORF">Q_sR_OV_025_gene2</name>
</gene>
<dbReference type="Pfam" id="PF00073">
    <property type="entry name" value="Rhv"/>
    <property type="match status" value="2"/>
</dbReference>
<reference evidence="7" key="1">
    <citation type="submission" date="2016-12" db="EMBL/GenBank/DDBJ databases">
        <title>Virus-host infection dynamics for marine picoeukaryotes resolved from metatranscriptome.</title>
        <authorList>
            <person name="Moniruzzaman M."/>
            <person name="Wurch L.L."/>
            <person name="Alexander H."/>
            <person name="Dyhrman S.T."/>
            <person name="Gobler C.J."/>
            <person name="Wilhelm S.W."/>
        </authorList>
    </citation>
    <scope>NUCLEOTIDE SEQUENCE</scope>
    <source>
        <strain evidence="7">Q_sR_OV_025</strain>
    </source>
</reference>
<comment type="subcellular location">
    <subcellularLocation>
        <location evidence="1">Virion</location>
    </subcellularLocation>
</comment>
<feature type="domain" description="Picornavirus capsid" evidence="4">
    <location>
        <begin position="435"/>
        <end position="535"/>
    </location>
</feature>
<dbReference type="InterPro" id="IPR029053">
    <property type="entry name" value="Viral_coat"/>
</dbReference>
<dbReference type="InterPro" id="IPR033703">
    <property type="entry name" value="Rhv-like"/>
</dbReference>
<dbReference type="GO" id="GO:0019028">
    <property type="term" value="C:viral capsid"/>
    <property type="evidence" value="ECO:0007669"/>
    <property type="project" value="UniProtKB-KW"/>
</dbReference>
<evidence type="ECO:0000313" key="7">
    <source>
        <dbReference type="EMBL" id="ASG92553.1"/>
    </source>
</evidence>
<evidence type="ECO:0000256" key="2">
    <source>
        <dbReference type="ARBA" id="ARBA00022561"/>
    </source>
</evidence>
<dbReference type="InterPro" id="IPR024343">
    <property type="entry name" value="VP4_dicistrovir"/>
</dbReference>
<keyword evidence="3" id="KW-0946">Virion</keyword>
<proteinExistence type="predicted"/>
<feature type="domain" description="Dicistrovirus capsid-polyprotein C-terminal" evidence="5">
    <location>
        <begin position="646"/>
        <end position="880"/>
    </location>
</feature>
<dbReference type="SUPFAM" id="SSF88633">
    <property type="entry name" value="Positive stranded ssRNA viruses"/>
    <property type="match status" value="3"/>
</dbReference>
<feature type="domain" description="Picornavirus capsid" evidence="4">
    <location>
        <begin position="41"/>
        <end position="144"/>
    </location>
</feature>
<protein>
    <submittedName>
        <fullName evidence="7">Putative structural protein</fullName>
    </submittedName>
</protein>
<dbReference type="EMBL" id="KY286107">
    <property type="protein sequence ID" value="ASG92553.1"/>
    <property type="molecule type" value="Genomic_RNA"/>
</dbReference>
<name>A0A218NJV1_9VIRU</name>
<organism evidence="7">
    <name type="scientific">Picornavirales Q_sR_OV_025</name>
    <dbReference type="NCBI Taxonomy" id="2016076"/>
    <lineage>
        <taxon>Viruses</taxon>
        <taxon>Riboviria</taxon>
        <taxon>Orthornavirae</taxon>
        <taxon>Pisuviricota</taxon>
        <taxon>Pisoniviricetes</taxon>
        <taxon>Picornavirales</taxon>
    </lineage>
</organism>
<keyword evidence="2" id="KW-0167">Capsid protein</keyword>
<dbReference type="InterPro" id="IPR014872">
    <property type="entry name" value="Dicistrovirus_capsid-polyPr_C"/>
</dbReference>
<dbReference type="Gene3D" id="2.60.120.20">
    <property type="match status" value="3"/>
</dbReference>
<accession>A0A218NJV1</accession>
<evidence type="ECO:0000256" key="1">
    <source>
        <dbReference type="ARBA" id="ARBA00004328"/>
    </source>
</evidence>
<evidence type="ECO:0000256" key="3">
    <source>
        <dbReference type="ARBA" id="ARBA00022844"/>
    </source>
</evidence>